<name>A0ABT5BUP8_9BACT</name>
<protein>
    <submittedName>
        <fullName evidence="2">DUF2330 domain-containing protein</fullName>
    </submittedName>
</protein>
<accession>A0ABT5BUP8</accession>
<comment type="caution">
    <text evidence="2">The sequence shown here is derived from an EMBL/GenBank/DDBJ whole genome shotgun (WGS) entry which is preliminary data.</text>
</comment>
<dbReference type="EMBL" id="JAQNDK010000001">
    <property type="protein sequence ID" value="MDC0677264.1"/>
    <property type="molecule type" value="Genomic_DNA"/>
</dbReference>
<evidence type="ECO:0000256" key="1">
    <source>
        <dbReference type="SAM" id="SignalP"/>
    </source>
</evidence>
<dbReference type="Proteomes" id="UP001217485">
    <property type="component" value="Unassembled WGS sequence"/>
</dbReference>
<proteinExistence type="predicted"/>
<keyword evidence="1" id="KW-0732">Signal</keyword>
<keyword evidence="3" id="KW-1185">Reference proteome</keyword>
<feature type="signal peptide" evidence="1">
    <location>
        <begin position="1"/>
        <end position="26"/>
    </location>
</feature>
<dbReference type="RefSeq" id="WP_272094029.1">
    <property type="nucleotide sequence ID" value="NZ_JAQNDK010000001.1"/>
</dbReference>
<evidence type="ECO:0000313" key="3">
    <source>
        <dbReference type="Proteomes" id="UP001217485"/>
    </source>
</evidence>
<evidence type="ECO:0000313" key="2">
    <source>
        <dbReference type="EMBL" id="MDC0677264.1"/>
    </source>
</evidence>
<dbReference type="Pfam" id="PF10092">
    <property type="entry name" value="DUF2330"/>
    <property type="match status" value="1"/>
</dbReference>
<reference evidence="2 3" key="1">
    <citation type="submission" date="2023-01" db="EMBL/GenBank/DDBJ databases">
        <title>Minimal conservation of predation-associated metabolite biosynthetic gene clusters underscores biosynthetic potential of Myxococcota including descriptions for ten novel species: Archangium lansinium sp. nov., Myxococcus landrumus sp. nov., Nannocystis bai.</title>
        <authorList>
            <person name="Ahearne A."/>
            <person name="Stevens C."/>
            <person name="Dowd S."/>
        </authorList>
    </citation>
    <scope>NUCLEOTIDE SEQUENCE [LARGE SCALE GENOMIC DNA]</scope>
    <source>
        <strain evidence="2 3">WIWO2</strain>
    </source>
</reference>
<feature type="chain" id="PRO_5045447504" evidence="1">
    <location>
        <begin position="27"/>
        <end position="496"/>
    </location>
</feature>
<gene>
    <name evidence="2" type="ORF">POL72_05885</name>
</gene>
<organism evidence="2 3">
    <name type="scientific">Sorangium atrum</name>
    <dbReference type="NCBI Taxonomy" id="2995308"/>
    <lineage>
        <taxon>Bacteria</taxon>
        <taxon>Pseudomonadati</taxon>
        <taxon>Myxococcota</taxon>
        <taxon>Polyangia</taxon>
        <taxon>Polyangiales</taxon>
        <taxon>Polyangiaceae</taxon>
        <taxon>Sorangium</taxon>
    </lineage>
</organism>
<sequence length="496" mass="51239">MKLRLFALLALAVPSATLLSPREALACGGCFAPPTETTVVNAHRMVLSVSPVQSVLWDQIQYSGDPSAFGWVLPVKRGAILEEGSDAWFETLDAATSVRITAPSSTCARSGGGCGSTLGSAEAAGDSLGVGDQVTVLHRGTVGPYETVTLATDTPGALNTWLETNGFNVDESTQPIIDAYVEEGFDFIAIRLQPGKDVKEMTPVRVVTPGANPALPLRMVAAGTGANVAITLFTISEARLAPEGFAAAAVPIDLLAWDFASQESNYGVLREKAIAAADGGRAFLTPYAQQGSLFSPVSSPAAPFGVRYTTSGSTTPVDTIAAAFAQQGLANGETGEVQDAACAVRFAEIATESRAVANPCPAGVPLSDPSCGEVASGQIDARELACGALDDLAIAMVGLHPKDVWLTRLEANLPRAALDTDLVLSPAPQERVDNWLRARVSVHADVLCGAATPVLDGDRPSRTRGQGTLVGTALGALALAAAIARRGARRLASRPA</sequence>
<dbReference type="InterPro" id="IPR019283">
    <property type="entry name" value="DUF2330"/>
</dbReference>